<dbReference type="InterPro" id="IPR019226">
    <property type="entry name" value="DUF2158"/>
</dbReference>
<accession>A0ABT5NSC1</accession>
<gene>
    <name evidence="1" type="ORF">M5G11_11075</name>
</gene>
<evidence type="ECO:0000313" key="2">
    <source>
        <dbReference type="Proteomes" id="UP001148203"/>
    </source>
</evidence>
<dbReference type="RefSeq" id="WP_273911279.1">
    <property type="nucleotide sequence ID" value="NZ_JAMDGX010000039.1"/>
</dbReference>
<protein>
    <submittedName>
        <fullName evidence="1">YodC family protein</fullName>
    </submittedName>
</protein>
<keyword evidence="2" id="KW-1185">Reference proteome</keyword>
<proteinExistence type="predicted"/>
<evidence type="ECO:0000313" key="1">
    <source>
        <dbReference type="EMBL" id="MDD0991078.1"/>
    </source>
</evidence>
<organism evidence="1 2">
    <name type="scientific">Pseudomonas fontis</name>
    <dbReference type="NCBI Taxonomy" id="2942633"/>
    <lineage>
        <taxon>Bacteria</taxon>
        <taxon>Pseudomonadati</taxon>
        <taxon>Pseudomonadota</taxon>
        <taxon>Gammaproteobacteria</taxon>
        <taxon>Pseudomonadales</taxon>
        <taxon>Pseudomonadaceae</taxon>
        <taxon>Pseudomonas</taxon>
    </lineage>
</organism>
<dbReference type="EMBL" id="JAMDGY010000025">
    <property type="protein sequence ID" value="MDD0991078.1"/>
    <property type="molecule type" value="Genomic_DNA"/>
</dbReference>
<sequence>MSNIVKGDLVTLKSLGPAMTVAEVKHQKVIFNVPESINAFCQWFDGDKPMEKWFDVEVLRLIEPLPELK</sequence>
<name>A0ABT5NSC1_9PSED</name>
<comment type="caution">
    <text evidence="1">The sequence shown here is derived from an EMBL/GenBank/DDBJ whole genome shotgun (WGS) entry which is preliminary data.</text>
</comment>
<dbReference type="Pfam" id="PF09926">
    <property type="entry name" value="DUF2158"/>
    <property type="match status" value="1"/>
</dbReference>
<dbReference type="Proteomes" id="UP001148203">
    <property type="component" value="Unassembled WGS sequence"/>
</dbReference>
<reference evidence="1 2" key="1">
    <citation type="submission" date="2022-05" db="EMBL/GenBank/DDBJ databases">
        <title>Novel Pseudomonas spp. Isolated from a Rainbow Trout Aquaculture Facility.</title>
        <authorList>
            <person name="Testerman T."/>
            <person name="Graf J."/>
        </authorList>
    </citation>
    <scope>NUCLEOTIDE SEQUENCE [LARGE SCALE GENOMIC DNA]</scope>
    <source>
        <strain evidence="1 2">ID681</strain>
    </source>
</reference>